<evidence type="ECO:0000313" key="1">
    <source>
        <dbReference type="EMBL" id="MEQ6355341.1"/>
    </source>
</evidence>
<reference evidence="1 2" key="1">
    <citation type="submission" date="2024-06" db="EMBL/GenBank/DDBJ databases">
        <title>Lysinibacillus zambalefons sp. nov., a Novel Firmicute Isolated from the Poon Bato Zambales Hyperalkaline Spring.</title>
        <authorList>
            <person name="Aja J.A."/>
            <person name="Lazaro J.E.H."/>
            <person name="Llorin L.D."/>
            <person name="Lim K.R."/>
            <person name="Teodosio J."/>
            <person name="Dalisay D.S."/>
        </authorList>
    </citation>
    <scope>NUCLEOTIDE SEQUENCE [LARGE SCALE GENOMIC DNA]</scope>
    <source>
        <strain evidence="1 2">M3</strain>
    </source>
</reference>
<comment type="caution">
    <text evidence="1">The sequence shown here is derived from an EMBL/GenBank/DDBJ whole genome shotgun (WGS) entry which is preliminary data.</text>
</comment>
<name>A0ABV1MS58_9BACI</name>
<proteinExistence type="predicted"/>
<gene>
    <name evidence="1" type="ORF">ABNX05_11990</name>
</gene>
<organism evidence="1 2">
    <name type="scientific">Lysinibacillus zambalensis</name>
    <dbReference type="NCBI Taxonomy" id="3160866"/>
    <lineage>
        <taxon>Bacteria</taxon>
        <taxon>Bacillati</taxon>
        <taxon>Bacillota</taxon>
        <taxon>Bacilli</taxon>
        <taxon>Bacillales</taxon>
        <taxon>Bacillaceae</taxon>
        <taxon>Lysinibacillus</taxon>
    </lineage>
</organism>
<dbReference type="EMBL" id="JBEGDG010000007">
    <property type="protein sequence ID" value="MEQ6355341.1"/>
    <property type="molecule type" value="Genomic_DNA"/>
</dbReference>
<accession>A0ABV1MS58</accession>
<evidence type="ECO:0000313" key="2">
    <source>
        <dbReference type="Proteomes" id="UP001478862"/>
    </source>
</evidence>
<evidence type="ECO:0008006" key="3">
    <source>
        <dbReference type="Google" id="ProtNLM"/>
    </source>
</evidence>
<protein>
    <recommendedName>
        <fullName evidence="3">Nucleotidyltransferase family protein</fullName>
    </recommendedName>
</protein>
<dbReference type="RefSeq" id="WP_349659964.1">
    <property type="nucleotide sequence ID" value="NZ_JBEGDG010000007.1"/>
</dbReference>
<sequence length="194" mass="22770">MKLLERAQKRKETAMLILEELKLLEKWNTIGQAYVVGATAYDLLVDHDIDIETFCTHPNAAEAMAILADLTSNPKVLELKYRNYLKTPFNGIYFKIQYEQMPSEIWNIDMWLFSETREGPLSRDLVSLMSDSLTNESRKYILTNKEELLKKSIVLPSIYVYEAVLDYDIQCTEEFLNWMEQQDVDIQTNWRPSK</sequence>
<keyword evidence="2" id="KW-1185">Reference proteome</keyword>
<dbReference type="Proteomes" id="UP001478862">
    <property type="component" value="Unassembled WGS sequence"/>
</dbReference>